<evidence type="ECO:0000256" key="3">
    <source>
        <dbReference type="ARBA" id="ARBA00022833"/>
    </source>
</evidence>
<evidence type="ECO:0000259" key="5">
    <source>
        <dbReference type="Pfam" id="PF08240"/>
    </source>
</evidence>
<keyword evidence="2" id="KW-0479">Metal-binding</keyword>
<dbReference type="PANTHER" id="PTHR43189:SF2">
    <property type="entry name" value="GLUCOSE 1-DEHYDROGENASE"/>
    <property type="match status" value="1"/>
</dbReference>
<dbReference type="GO" id="GO:0016491">
    <property type="term" value="F:oxidoreductase activity"/>
    <property type="evidence" value="ECO:0007669"/>
    <property type="project" value="UniProtKB-KW"/>
</dbReference>
<comment type="cofactor">
    <cofactor evidence="1">
        <name>Zn(2+)</name>
        <dbReference type="ChEBI" id="CHEBI:29105"/>
    </cofactor>
</comment>
<dbReference type="InterPro" id="IPR011032">
    <property type="entry name" value="GroES-like_sf"/>
</dbReference>
<evidence type="ECO:0000256" key="4">
    <source>
        <dbReference type="ARBA" id="ARBA00023002"/>
    </source>
</evidence>
<comment type="caution">
    <text evidence="7">The sequence shown here is derived from an EMBL/GenBank/DDBJ whole genome shotgun (WGS) entry which is preliminary data.</text>
</comment>
<keyword evidence="4" id="KW-0560">Oxidoreductase</keyword>
<dbReference type="InterPro" id="IPR036291">
    <property type="entry name" value="NAD(P)-bd_dom_sf"/>
</dbReference>
<dbReference type="Proteomes" id="UP000658656">
    <property type="component" value="Unassembled WGS sequence"/>
</dbReference>
<name>A0A8H9IRU5_9PSEU</name>
<keyword evidence="8" id="KW-1185">Reference proteome</keyword>
<dbReference type="Pfam" id="PF08240">
    <property type="entry name" value="ADH_N"/>
    <property type="match status" value="1"/>
</dbReference>
<dbReference type="SUPFAM" id="SSF50129">
    <property type="entry name" value="GroES-like"/>
    <property type="match status" value="1"/>
</dbReference>
<reference evidence="7" key="2">
    <citation type="submission" date="2020-09" db="EMBL/GenBank/DDBJ databases">
        <authorList>
            <person name="Sun Q."/>
            <person name="Zhou Y."/>
        </authorList>
    </citation>
    <scope>NUCLEOTIDE SEQUENCE</scope>
    <source>
        <strain evidence="7">CGMCC 4.7679</strain>
    </source>
</reference>
<evidence type="ECO:0000259" key="6">
    <source>
        <dbReference type="Pfam" id="PF16912"/>
    </source>
</evidence>
<keyword evidence="3" id="KW-0862">Zinc</keyword>
<gene>
    <name evidence="7" type="primary">gdh</name>
    <name evidence="7" type="ORF">GCM10017566_14860</name>
</gene>
<protein>
    <submittedName>
        <fullName evidence="7">Threonine dehydrogenase</fullName>
    </submittedName>
</protein>
<dbReference type="GO" id="GO:0046872">
    <property type="term" value="F:metal ion binding"/>
    <property type="evidence" value="ECO:0007669"/>
    <property type="project" value="UniProtKB-KW"/>
</dbReference>
<evidence type="ECO:0000313" key="7">
    <source>
        <dbReference type="EMBL" id="GHF42294.1"/>
    </source>
</evidence>
<dbReference type="OrthoDB" id="9797931at2"/>
<dbReference type="Pfam" id="PF16912">
    <property type="entry name" value="Glu_dehyd_C"/>
    <property type="match status" value="1"/>
</dbReference>
<sequence>MHALTVTPGRSGSLAVAEVPDPQPAEHELLVEGLALGVCGTDKEIAAGDYGWAPPGRDRLVLGHESLGRVRHAPDGSDFTEGDLVVGVVRRPDPEPCGACAHGEFDMCRNGRYTERGIKEVDGYGSTLWTVEQDYAVRLDPGLHRTGVLLEPTSVVAKAWDEVWRVGKRAWFEPRRALVTGAGPIGLLAALLGVQRGLDVHVLDRVTDGPKPDLVRRLGATYHAEDTAEVTKKLQPDVVIEATGAGSVVFDAITGTAPYGIVCLTGVSSTGRPLRIDAGTVNRDLVLENSVVLGSVNANLRHYRAAADALAKADPSWLEDLITRRVPLDRATDAFDAREDDVKVVVMLED</sequence>
<dbReference type="SUPFAM" id="SSF51735">
    <property type="entry name" value="NAD(P)-binding Rossmann-fold domains"/>
    <property type="match status" value="1"/>
</dbReference>
<reference evidence="7" key="1">
    <citation type="journal article" date="2014" name="Int. J. Syst. Evol. Microbiol.">
        <title>Complete genome sequence of Corynebacterium casei LMG S-19264T (=DSM 44701T), isolated from a smear-ripened cheese.</title>
        <authorList>
            <consortium name="US DOE Joint Genome Institute (JGI-PGF)"/>
            <person name="Walter F."/>
            <person name="Albersmeier A."/>
            <person name="Kalinowski J."/>
            <person name="Ruckert C."/>
        </authorList>
    </citation>
    <scope>NUCLEOTIDE SEQUENCE</scope>
    <source>
        <strain evidence="7">CGMCC 4.7679</strain>
    </source>
</reference>
<dbReference type="Gene3D" id="3.90.180.10">
    <property type="entry name" value="Medium-chain alcohol dehydrogenases, catalytic domain"/>
    <property type="match status" value="1"/>
</dbReference>
<feature type="domain" description="Glucose dehydrogenase C-terminal" evidence="6">
    <location>
        <begin position="146"/>
        <end position="347"/>
    </location>
</feature>
<evidence type="ECO:0000256" key="1">
    <source>
        <dbReference type="ARBA" id="ARBA00001947"/>
    </source>
</evidence>
<dbReference type="Gene3D" id="3.40.50.720">
    <property type="entry name" value="NAD(P)-binding Rossmann-like Domain"/>
    <property type="match status" value="1"/>
</dbReference>
<organism evidence="7 8">
    <name type="scientific">Amycolatopsis bartoniae</name>
    <dbReference type="NCBI Taxonomy" id="941986"/>
    <lineage>
        <taxon>Bacteria</taxon>
        <taxon>Bacillati</taxon>
        <taxon>Actinomycetota</taxon>
        <taxon>Actinomycetes</taxon>
        <taxon>Pseudonocardiales</taxon>
        <taxon>Pseudonocardiaceae</taxon>
        <taxon>Amycolatopsis</taxon>
    </lineage>
</organism>
<dbReference type="AlphaFoldDB" id="A0A8H9IRU5"/>
<dbReference type="CDD" id="cd08230">
    <property type="entry name" value="glucose_DH"/>
    <property type="match status" value="1"/>
</dbReference>
<dbReference type="InterPro" id="IPR031640">
    <property type="entry name" value="Glu_dehyd_C"/>
</dbReference>
<dbReference type="RefSeq" id="WP_145935325.1">
    <property type="nucleotide sequence ID" value="NZ_BNAV01000001.1"/>
</dbReference>
<dbReference type="InterPro" id="IPR013154">
    <property type="entry name" value="ADH-like_N"/>
</dbReference>
<feature type="domain" description="Alcohol dehydrogenase-like N-terminal" evidence="5">
    <location>
        <begin position="26"/>
        <end position="139"/>
    </location>
</feature>
<proteinExistence type="predicted"/>
<evidence type="ECO:0000256" key="2">
    <source>
        <dbReference type="ARBA" id="ARBA00022723"/>
    </source>
</evidence>
<dbReference type="EMBL" id="BNAV01000001">
    <property type="protein sequence ID" value="GHF42294.1"/>
    <property type="molecule type" value="Genomic_DNA"/>
</dbReference>
<dbReference type="PANTHER" id="PTHR43189">
    <property type="entry name" value="ZINC-TYPE ALCOHOL DEHYDROGENASE-LIKE PROTEIN C1198.01-RELATED"/>
    <property type="match status" value="1"/>
</dbReference>
<evidence type="ECO:0000313" key="8">
    <source>
        <dbReference type="Proteomes" id="UP000658656"/>
    </source>
</evidence>
<accession>A0A8H9IRU5</accession>